<dbReference type="AlphaFoldDB" id="A0A0J7Z8M9"/>
<sequence length="99" mass="10646">MALTDLILDRPSVEPARREERRPPAVARVNTSSLGSIEAAVHPGLEVLSIGVWDVRRAPVAGQPRLRTLTADLANELLALRDRPPIIQTVIEGDLGPAA</sequence>
<name>A0A0J7Z8M9_STRVR</name>
<protein>
    <submittedName>
        <fullName evidence="2">Uncharacterized protein</fullName>
    </submittedName>
</protein>
<dbReference type="PATRIC" id="fig|1938.3.peg.3822"/>
<organism evidence="2 3">
    <name type="scientific">Streptomyces viridochromogenes</name>
    <dbReference type="NCBI Taxonomy" id="1938"/>
    <lineage>
        <taxon>Bacteria</taxon>
        <taxon>Bacillati</taxon>
        <taxon>Actinomycetota</taxon>
        <taxon>Actinomycetes</taxon>
        <taxon>Kitasatosporales</taxon>
        <taxon>Streptomycetaceae</taxon>
        <taxon>Streptomyces</taxon>
    </lineage>
</organism>
<reference evidence="2 3" key="1">
    <citation type="submission" date="2015-06" db="EMBL/GenBank/DDBJ databases">
        <authorList>
            <person name="Ju K.-S."/>
            <person name="Doroghazi J.R."/>
            <person name="Metcalf W.W."/>
        </authorList>
    </citation>
    <scope>NUCLEOTIDE SEQUENCE [LARGE SCALE GENOMIC DNA]</scope>
    <source>
        <strain evidence="2 3">NRRL 3414</strain>
    </source>
</reference>
<evidence type="ECO:0000313" key="2">
    <source>
        <dbReference type="EMBL" id="KMS71852.1"/>
    </source>
</evidence>
<evidence type="ECO:0000313" key="3">
    <source>
        <dbReference type="Proteomes" id="UP000037432"/>
    </source>
</evidence>
<feature type="compositionally biased region" description="Basic and acidic residues" evidence="1">
    <location>
        <begin position="7"/>
        <end position="23"/>
    </location>
</feature>
<evidence type="ECO:0000256" key="1">
    <source>
        <dbReference type="SAM" id="MobiDB-lite"/>
    </source>
</evidence>
<feature type="region of interest" description="Disordered" evidence="1">
    <location>
        <begin position="1"/>
        <end position="27"/>
    </location>
</feature>
<proteinExistence type="predicted"/>
<dbReference type="RefSeq" id="WP_048583771.1">
    <property type="nucleotide sequence ID" value="NZ_LFNT01000032.1"/>
</dbReference>
<dbReference type="EMBL" id="LFNT01000032">
    <property type="protein sequence ID" value="KMS71852.1"/>
    <property type="molecule type" value="Genomic_DNA"/>
</dbReference>
<dbReference type="Proteomes" id="UP000037432">
    <property type="component" value="Unassembled WGS sequence"/>
</dbReference>
<gene>
    <name evidence="2" type="ORF">ACM01_25940</name>
</gene>
<comment type="caution">
    <text evidence="2">The sequence shown here is derived from an EMBL/GenBank/DDBJ whole genome shotgun (WGS) entry which is preliminary data.</text>
</comment>
<accession>A0A0J7Z8M9</accession>